<accession>A0A4D7AJK9</accession>
<dbReference type="AlphaFoldDB" id="A0A4D7AJK9"/>
<gene>
    <name evidence="1" type="ORF">EIO64_07605</name>
</gene>
<dbReference type="EMBL" id="CP034413">
    <property type="protein sequence ID" value="QCI59099.1"/>
    <property type="molecule type" value="Genomic_DNA"/>
</dbReference>
<evidence type="ECO:0000313" key="2">
    <source>
        <dbReference type="Proteomes" id="UP000298642"/>
    </source>
</evidence>
<keyword evidence="2" id="KW-1185">Reference proteome</keyword>
<organism evidence="1 2">
    <name type="scientific">Dysosmobacter welbionis</name>
    <dbReference type="NCBI Taxonomy" id="2093857"/>
    <lineage>
        <taxon>Bacteria</taxon>
        <taxon>Bacillati</taxon>
        <taxon>Bacillota</taxon>
        <taxon>Clostridia</taxon>
        <taxon>Eubacteriales</taxon>
        <taxon>Oscillospiraceae</taxon>
        <taxon>Dysosmobacter</taxon>
    </lineage>
</organism>
<dbReference type="Proteomes" id="UP000298642">
    <property type="component" value="Chromosome"/>
</dbReference>
<evidence type="ECO:0000313" key="1">
    <source>
        <dbReference type="EMBL" id="QCI59099.1"/>
    </source>
</evidence>
<dbReference type="InterPro" id="IPR010064">
    <property type="entry name" value="HK97-gp10_tail"/>
</dbReference>
<protein>
    <submittedName>
        <fullName evidence="1">HK97 gp10 family phage protein</fullName>
    </submittedName>
</protein>
<dbReference type="KEGG" id="obj:EIO64_07605"/>
<dbReference type="RefSeq" id="WP_136891113.1">
    <property type="nucleotide sequence ID" value="NZ_CP034413.3"/>
</dbReference>
<name>A0A4D7AJK9_9FIRM</name>
<sequence>MRIDVVNNSAQVGEAFRAACLRALERCGMEAEGYAKDLAPVDTGRLRNGISHAVSEDEMAAYVGTNVEYGVYQELGTGIYAEGGGGRPTPWVYQDAQGNWHWTRGNQAHPFLKPAVADHPQTYRNIIEDELKNG</sequence>
<reference evidence="2" key="1">
    <citation type="submission" date="2018-12" db="EMBL/GenBank/DDBJ databases">
        <title>Dusodibacter welbiota gen. nov., sp. nov., isolated from human faeces and emended description of the Oscillibacter genus.</title>
        <authorList>
            <person name="Le Roy T."/>
            <person name="Van der Smissen P."/>
            <person name="Delzenne N."/>
            <person name="Muccioli G."/>
            <person name="Collet J.F."/>
            <person name="Cani P.D."/>
        </authorList>
    </citation>
    <scope>NUCLEOTIDE SEQUENCE [LARGE SCALE GENOMIC DNA]</scope>
    <source>
        <strain evidence="2">J115</strain>
    </source>
</reference>
<dbReference type="Pfam" id="PF04883">
    <property type="entry name" value="HK97-gp10_like"/>
    <property type="match status" value="1"/>
</dbReference>
<proteinExistence type="predicted"/>